<dbReference type="GO" id="GO:0003677">
    <property type="term" value="F:DNA binding"/>
    <property type="evidence" value="ECO:0007669"/>
    <property type="project" value="UniProtKB-KW"/>
</dbReference>
<dbReference type="PANTHER" id="PTHR47691">
    <property type="entry name" value="REGULATOR-RELATED"/>
    <property type="match status" value="1"/>
</dbReference>
<gene>
    <name evidence="5" type="ORF">ET475_09620</name>
</gene>
<dbReference type="GO" id="GO:0006355">
    <property type="term" value="P:regulation of DNA-templated transcription"/>
    <property type="evidence" value="ECO:0007669"/>
    <property type="project" value="InterPro"/>
</dbReference>
<dbReference type="SUPFAM" id="SSF52540">
    <property type="entry name" value="P-loop containing nucleoside triphosphate hydrolases"/>
    <property type="match status" value="1"/>
</dbReference>
<sequence>MTEGGLRAAVLGPVTVEAQRGHVELSGPNARALVAALVLAGGTIRSADALADDIWGDDPPKNPRAALQTLVSRVRAAAGSEAVRSLPGGYALGDAETDLAEAARLLDGAAASDDALPALDKALALWRGEPGADLEPAPVAVAVADAASTLRSRLDTARAEALSAAGRVDEAVASLSARAAAHPYDEAAHAQLMRTLADAGRTAEALSVFAELRARLRDDLGADPGEDIAQLNAALLRGDPARTRVRIGLQAAPNELLGRGADLAAVAALLDHSRVVTVLGTGGLGKTRLVQAVAAASHAPAVVMVPLAGVRADDDVAPTIATVLGISEASPGGRLADIGMRPDLRARVIGLLGEQQALVVLDNCEQVIDGVAGWVADMLASVPSLHVLTTSRTPLAMAGEAVYPLAPLALDETGEAPAVQLFLERARAVRPGASLPIDVVTRLCTHLDGLPLAIELAAARVRTMTPQQIEQRLQDRFALLTTGDRTAPERHRTLEAVIGWSWDLLDDQARRAMVVLAVLPDGFGADTAAGVLGEPVDDVIDRLVSQSLLLVAESRVGHVRFRMLETIREYALARLADEPDGIESAWDRVTSWAWRFSVERLNRAFERETHAEIRDEHANLIAVLRRAIDRGDDETTILLFALLAQTWMVMGAFTEMASFALAAFEVVQRAREGRVPVEALVTTLIVATFVGQAEAGAPSLRFIARIRILRRRHPDMNEPIGAFAGALIDILAAGIAGGVDAVNGVLQTMAASSHPATQLVGETLMSQFAENEGRPEVALASSLRSWELARASGAEWFAAMAASSVAQLASQTDQPALALEWLDRADRGYELFGAAQQQHQIAWLRGTNLVTLGDIAAAREVFAALAASNELTEDGLETASIGVYGLAETARREGDLDAAAAHFDRALSLFSSSPQRGSPWYQMMMAGALSAVVFDGLLTPERRNAWARRLRTRTLAVMRQRQGPGMADHPVLGTVLMGWSAWALQEAGDERGLEALVLAERLGARQDLWSLRWQEHEAHAVGLVGAERLEAARAAASTLSHDRLLPRALDLLRRAGDATRPAP</sequence>
<evidence type="ECO:0000313" key="5">
    <source>
        <dbReference type="EMBL" id="QAY60220.1"/>
    </source>
</evidence>
<dbReference type="RefSeq" id="WP_129389176.1">
    <property type="nucleotide sequence ID" value="NZ_CP035494.1"/>
</dbReference>
<dbReference type="Pfam" id="PF03704">
    <property type="entry name" value="BTAD"/>
    <property type="match status" value="1"/>
</dbReference>
<dbReference type="SUPFAM" id="SSF48452">
    <property type="entry name" value="TPR-like"/>
    <property type="match status" value="2"/>
</dbReference>
<dbReference type="PANTHER" id="PTHR47691:SF3">
    <property type="entry name" value="HTH-TYPE TRANSCRIPTIONAL REGULATOR RV0890C-RELATED"/>
    <property type="match status" value="1"/>
</dbReference>
<dbReference type="SUPFAM" id="SSF46894">
    <property type="entry name" value="C-terminal effector domain of the bipartite response regulators"/>
    <property type="match status" value="1"/>
</dbReference>
<dbReference type="OrthoDB" id="9812579at2"/>
<feature type="domain" description="OmpR/PhoB-type" evidence="3">
    <location>
        <begin position="22"/>
        <end position="92"/>
    </location>
</feature>
<dbReference type="InterPro" id="IPR036388">
    <property type="entry name" value="WH-like_DNA-bd_sf"/>
</dbReference>
<dbReference type="InterPro" id="IPR005158">
    <property type="entry name" value="BTAD"/>
</dbReference>
<organism evidence="5 6">
    <name type="scientific">Microbacterium protaetiae</name>
    <dbReference type="NCBI Taxonomy" id="2509458"/>
    <lineage>
        <taxon>Bacteria</taxon>
        <taxon>Bacillati</taxon>
        <taxon>Actinomycetota</taxon>
        <taxon>Actinomycetes</taxon>
        <taxon>Micrococcales</taxon>
        <taxon>Microbacteriaceae</taxon>
        <taxon>Microbacterium</taxon>
    </lineage>
</organism>
<dbReference type="InterPro" id="IPR016032">
    <property type="entry name" value="Sig_transdc_resp-reg_C-effctor"/>
</dbReference>
<dbReference type="Gene3D" id="1.10.10.10">
    <property type="entry name" value="Winged helix-like DNA-binding domain superfamily/Winged helix DNA-binding domain"/>
    <property type="match status" value="1"/>
</dbReference>
<dbReference type="Proteomes" id="UP000293995">
    <property type="component" value="Chromosome"/>
</dbReference>
<proteinExistence type="inferred from homology"/>
<accession>A0A4P6ED88</accession>
<evidence type="ECO:0000256" key="1">
    <source>
        <dbReference type="ARBA" id="ARBA00005820"/>
    </source>
</evidence>
<dbReference type="PRINTS" id="PR00364">
    <property type="entry name" value="DISEASERSIST"/>
</dbReference>
<name>A0A4P6ED88_9MICO</name>
<keyword evidence="6" id="KW-1185">Reference proteome</keyword>
<feature type="domain" description="Bacterial transcriptional activator" evidence="4">
    <location>
        <begin position="97"/>
        <end position="236"/>
    </location>
</feature>
<dbReference type="SMART" id="SM00862">
    <property type="entry name" value="Trans_reg_C"/>
    <property type="match status" value="1"/>
</dbReference>
<evidence type="ECO:0000256" key="2">
    <source>
        <dbReference type="ARBA" id="ARBA00023125"/>
    </source>
</evidence>
<dbReference type="KEGG" id="mprt:ET475_09620"/>
<dbReference type="CDD" id="cd15831">
    <property type="entry name" value="BTAD"/>
    <property type="match status" value="1"/>
</dbReference>
<protein>
    <submittedName>
        <fullName evidence="5">Helix-turn-helix domain-containing protein</fullName>
    </submittedName>
</protein>
<dbReference type="AlphaFoldDB" id="A0A4P6ED88"/>
<dbReference type="Gene3D" id="1.25.40.10">
    <property type="entry name" value="Tetratricopeptide repeat domain"/>
    <property type="match status" value="2"/>
</dbReference>
<dbReference type="InterPro" id="IPR011990">
    <property type="entry name" value="TPR-like_helical_dom_sf"/>
</dbReference>
<evidence type="ECO:0000313" key="6">
    <source>
        <dbReference type="Proteomes" id="UP000293995"/>
    </source>
</evidence>
<dbReference type="Gene3D" id="3.40.50.300">
    <property type="entry name" value="P-loop containing nucleotide triphosphate hydrolases"/>
    <property type="match status" value="1"/>
</dbReference>
<evidence type="ECO:0000259" key="3">
    <source>
        <dbReference type="SMART" id="SM00862"/>
    </source>
</evidence>
<dbReference type="GO" id="GO:0000160">
    <property type="term" value="P:phosphorelay signal transduction system"/>
    <property type="evidence" value="ECO:0007669"/>
    <property type="project" value="InterPro"/>
</dbReference>
<comment type="similarity">
    <text evidence="1">Belongs to the AfsR/DnrI/RedD regulatory family.</text>
</comment>
<dbReference type="InterPro" id="IPR001867">
    <property type="entry name" value="OmpR/PhoB-type_DNA-bd"/>
</dbReference>
<keyword evidence="2" id="KW-0238">DNA-binding</keyword>
<reference evidence="5 6" key="1">
    <citation type="submission" date="2019-01" db="EMBL/GenBank/DDBJ databases">
        <title>Genome sequencing of strain DFW100M-13.</title>
        <authorList>
            <person name="Heo J."/>
            <person name="Kim S.-J."/>
            <person name="Kim J.-S."/>
            <person name="Hong S.-B."/>
            <person name="Kwon S.-W."/>
        </authorList>
    </citation>
    <scope>NUCLEOTIDE SEQUENCE [LARGE SCALE GENOMIC DNA]</scope>
    <source>
        <strain evidence="5 6">DFW100M-13</strain>
    </source>
</reference>
<dbReference type="SMART" id="SM01043">
    <property type="entry name" value="BTAD"/>
    <property type="match status" value="1"/>
</dbReference>
<dbReference type="InterPro" id="IPR027417">
    <property type="entry name" value="P-loop_NTPase"/>
</dbReference>
<dbReference type="EMBL" id="CP035494">
    <property type="protein sequence ID" value="QAY60220.1"/>
    <property type="molecule type" value="Genomic_DNA"/>
</dbReference>
<evidence type="ECO:0000259" key="4">
    <source>
        <dbReference type="SMART" id="SM01043"/>
    </source>
</evidence>